<gene>
    <name evidence="6" type="ORF">C6T65_25845</name>
    <name evidence="4" type="ORF">I5589_22780</name>
    <name evidence="5" type="ORF">QZM33_31640</name>
</gene>
<evidence type="ECO:0000256" key="1">
    <source>
        <dbReference type="ARBA" id="ARBA00022553"/>
    </source>
</evidence>
<dbReference type="Gene3D" id="3.40.50.2300">
    <property type="match status" value="1"/>
</dbReference>
<dbReference type="SUPFAM" id="SSF52172">
    <property type="entry name" value="CheY-like"/>
    <property type="match status" value="1"/>
</dbReference>
<dbReference type="InterPro" id="IPR001789">
    <property type="entry name" value="Sig_transdc_resp-reg_receiver"/>
</dbReference>
<dbReference type="PANTHER" id="PTHR44591:SF25">
    <property type="entry name" value="CHEMOTAXIS TWO-COMPONENT RESPONSE REGULATOR"/>
    <property type="match status" value="1"/>
</dbReference>
<dbReference type="EMBL" id="JAUJRV010000048">
    <property type="protein sequence ID" value="MDN7799491.1"/>
    <property type="molecule type" value="Genomic_DNA"/>
</dbReference>
<dbReference type="InterPro" id="IPR050595">
    <property type="entry name" value="Bact_response_regulator"/>
</dbReference>
<accession>A0A103I7V0</accession>
<reference evidence="5" key="3">
    <citation type="submission" date="2023-07" db="EMBL/GenBank/DDBJ databases">
        <title>A collection of bacterial strains from the Burkholderia cepacia Research Laboratory and Repository.</title>
        <authorList>
            <person name="Lipuma J."/>
            <person name="Spilker T."/>
            <person name="Caverly L."/>
        </authorList>
    </citation>
    <scope>NUCLEOTIDE SEQUENCE</scope>
    <source>
        <strain evidence="5">AU44268</strain>
    </source>
</reference>
<dbReference type="PROSITE" id="PS50110">
    <property type="entry name" value="RESPONSE_REGULATORY"/>
    <property type="match status" value="1"/>
</dbReference>
<keyword evidence="8" id="KW-1185">Reference proteome</keyword>
<evidence type="ECO:0000313" key="5">
    <source>
        <dbReference type="EMBL" id="MDN7799491.1"/>
    </source>
</evidence>
<dbReference type="Proteomes" id="UP000808215">
    <property type="component" value="Unassembled WGS sequence"/>
</dbReference>
<dbReference type="EMBL" id="PVHK01000192">
    <property type="protein sequence ID" value="PRH39501.1"/>
    <property type="molecule type" value="Genomic_DNA"/>
</dbReference>
<reference evidence="6 7" key="1">
    <citation type="submission" date="2018-03" db="EMBL/GenBank/DDBJ databases">
        <authorList>
            <person name="Nguyen K."/>
            <person name="Fouts D."/>
            <person name="Sutton G."/>
        </authorList>
    </citation>
    <scope>NUCLEOTIDE SEQUENCE [LARGE SCALE GENOMIC DNA]</scope>
    <source>
        <strain evidence="6 7">AU3578</strain>
    </source>
</reference>
<evidence type="ECO:0000313" key="4">
    <source>
        <dbReference type="EMBL" id="MBJ9689906.1"/>
    </source>
</evidence>
<dbReference type="PANTHER" id="PTHR44591">
    <property type="entry name" value="STRESS RESPONSE REGULATOR PROTEIN 1"/>
    <property type="match status" value="1"/>
</dbReference>
<evidence type="ECO:0000313" key="8">
    <source>
        <dbReference type="Proteomes" id="UP000808215"/>
    </source>
</evidence>
<evidence type="ECO:0000313" key="7">
    <source>
        <dbReference type="Proteomes" id="UP000237632"/>
    </source>
</evidence>
<comment type="caution">
    <text evidence="6">The sequence shown here is derived from an EMBL/GenBank/DDBJ whole genome shotgun (WGS) entry which is preliminary data.</text>
</comment>
<dbReference type="EMBL" id="JADVKH010000063">
    <property type="protein sequence ID" value="MBJ9689906.1"/>
    <property type="molecule type" value="Genomic_DNA"/>
</dbReference>
<keyword evidence="1 2" id="KW-0597">Phosphoprotein</keyword>
<dbReference type="GeneID" id="45680613"/>
<feature type="domain" description="Response regulatory" evidence="3">
    <location>
        <begin position="4"/>
        <end position="120"/>
    </location>
</feature>
<proteinExistence type="predicted"/>
<evidence type="ECO:0000259" key="3">
    <source>
        <dbReference type="PROSITE" id="PS50110"/>
    </source>
</evidence>
<evidence type="ECO:0000313" key="6">
    <source>
        <dbReference type="EMBL" id="PRH39501.1"/>
    </source>
</evidence>
<name>A0A103I7V0_BURVI</name>
<dbReference type="Proteomes" id="UP000237632">
    <property type="component" value="Unassembled WGS sequence"/>
</dbReference>
<reference evidence="4 8" key="2">
    <citation type="submission" date="2020-11" db="EMBL/GenBank/DDBJ databases">
        <title>Enhanced detection system for hospital associated transmission using whole genome sequencing surveillance.</title>
        <authorList>
            <person name="Harrison L.H."/>
            <person name="Van Tyne D."/>
            <person name="Marsh J.W."/>
            <person name="Griffith M.P."/>
            <person name="Snyder D.J."/>
            <person name="Cooper V.S."/>
            <person name="Mustapha M."/>
        </authorList>
    </citation>
    <scope>NUCLEOTIDE SEQUENCE [LARGE SCALE GENOMIC DNA]</scope>
    <source>
        <strain evidence="4 8">BC00020</strain>
    </source>
</reference>
<dbReference type="Proteomes" id="UP001171620">
    <property type="component" value="Unassembled WGS sequence"/>
</dbReference>
<dbReference type="SMART" id="SM00448">
    <property type="entry name" value="REC"/>
    <property type="match status" value="1"/>
</dbReference>
<dbReference type="GO" id="GO:0000160">
    <property type="term" value="P:phosphorelay signal transduction system"/>
    <property type="evidence" value="ECO:0007669"/>
    <property type="project" value="InterPro"/>
</dbReference>
<protein>
    <submittedName>
        <fullName evidence="6">Response regulator</fullName>
    </submittedName>
</protein>
<dbReference type="Pfam" id="PF00072">
    <property type="entry name" value="Response_reg"/>
    <property type="match status" value="1"/>
</dbReference>
<evidence type="ECO:0000256" key="2">
    <source>
        <dbReference type="PROSITE-ProRule" id="PRU00169"/>
    </source>
</evidence>
<organism evidence="6 7">
    <name type="scientific">Burkholderia vietnamiensis</name>
    <dbReference type="NCBI Taxonomy" id="60552"/>
    <lineage>
        <taxon>Bacteria</taxon>
        <taxon>Pseudomonadati</taxon>
        <taxon>Pseudomonadota</taxon>
        <taxon>Betaproteobacteria</taxon>
        <taxon>Burkholderiales</taxon>
        <taxon>Burkholderiaceae</taxon>
        <taxon>Burkholderia</taxon>
        <taxon>Burkholderia cepacia complex</taxon>
    </lineage>
</organism>
<dbReference type="InterPro" id="IPR011006">
    <property type="entry name" value="CheY-like_superfamily"/>
</dbReference>
<sequence>MIRTILAIDDSATMRALLQATLAQAGYDVTVAPDGEAGFDMAATMPYDLVLTDQNMPRRSGLEVISALRRLSAYTATPILVLTTEGSDAFKDAARDAGATGWIEKPIDPAVLIDLVATLSEQTAS</sequence>
<dbReference type="AlphaFoldDB" id="A0A103I7V0"/>
<feature type="modified residue" description="4-aspartylphosphate" evidence="2">
    <location>
        <position position="53"/>
    </location>
</feature>
<dbReference type="RefSeq" id="WP_011882905.1">
    <property type="nucleotide sequence ID" value="NZ_CAAAFK010000001.1"/>
</dbReference>
<dbReference type="OMA" id="MTPCPPR"/>